<organism evidence="1 2">
    <name type="scientific">Desulfotruncus arcticus DSM 17038</name>
    <dbReference type="NCBI Taxonomy" id="1121424"/>
    <lineage>
        <taxon>Bacteria</taxon>
        <taxon>Bacillati</taxon>
        <taxon>Bacillota</taxon>
        <taxon>Clostridia</taxon>
        <taxon>Eubacteriales</taxon>
        <taxon>Desulfallaceae</taxon>
        <taxon>Desulfotruncus</taxon>
    </lineage>
</organism>
<dbReference type="Proteomes" id="UP000199337">
    <property type="component" value="Unassembled WGS sequence"/>
</dbReference>
<protein>
    <submittedName>
        <fullName evidence="1">Uncharacterized protein</fullName>
    </submittedName>
</protein>
<proteinExistence type="predicted"/>
<accession>A0A1I2T794</accession>
<gene>
    <name evidence="1" type="ORF">SAMN05660649_02088</name>
</gene>
<dbReference type="EMBL" id="FOOX01000006">
    <property type="protein sequence ID" value="SFG58151.1"/>
    <property type="molecule type" value="Genomic_DNA"/>
</dbReference>
<sequence length="83" mass="9592">MMKICKQNAIPDIFHFLLFWLVIRNNLPICFKKEDPGARGRFRGKAVNPLRRWSKGEFLLSGACQNRQQIFGGQRLCQGLVTN</sequence>
<reference evidence="2" key="1">
    <citation type="submission" date="2016-10" db="EMBL/GenBank/DDBJ databases">
        <authorList>
            <person name="Varghese N."/>
            <person name="Submissions S."/>
        </authorList>
    </citation>
    <scope>NUCLEOTIDE SEQUENCE [LARGE SCALE GENOMIC DNA]</scope>
    <source>
        <strain evidence="2">DSM 17038</strain>
    </source>
</reference>
<dbReference type="AlphaFoldDB" id="A0A1I2T794"/>
<evidence type="ECO:0000313" key="2">
    <source>
        <dbReference type="Proteomes" id="UP000199337"/>
    </source>
</evidence>
<keyword evidence="2" id="KW-1185">Reference proteome</keyword>
<dbReference type="STRING" id="341036.SAMN05660649_02088"/>
<evidence type="ECO:0000313" key="1">
    <source>
        <dbReference type="EMBL" id="SFG58151.1"/>
    </source>
</evidence>
<name>A0A1I2T794_9FIRM</name>